<dbReference type="GO" id="GO:0005737">
    <property type="term" value="C:cytoplasm"/>
    <property type="evidence" value="ECO:0007669"/>
    <property type="project" value="TreeGrafter"/>
</dbReference>
<dbReference type="EMBL" id="FNWU01000022">
    <property type="protein sequence ID" value="SEH65483.1"/>
    <property type="molecule type" value="Genomic_DNA"/>
</dbReference>
<proteinExistence type="predicted"/>
<evidence type="ECO:0000313" key="3">
    <source>
        <dbReference type="EMBL" id="SEH65483.1"/>
    </source>
</evidence>
<dbReference type="GO" id="GO:0019748">
    <property type="term" value="P:secondary metabolic process"/>
    <property type="evidence" value="ECO:0007669"/>
    <property type="project" value="TreeGrafter"/>
</dbReference>
<dbReference type="InterPro" id="IPR032465">
    <property type="entry name" value="ACMSD"/>
</dbReference>
<sequence length="387" mass="44618">MENYIYEDCDMLVMTETELDPVEERVREQYIIDSDFHLNVTVEELLPYVDDERIERKLDQFGHPPGTQYWTAAYATNEGGRGLDTQGAAHDGEDILEAKEEVGIDVPVVTPGLNYLPSTHNPRMKTAVCRAYNDYLLDEVVDVDDSILAQAMMPQWDPEAMLEEIDRMASEDSIVGAYGWFGPYTPLGGPEYDPVFERLEELDMPLSLHGSGGYWPRHDPIGEGMRTWSEILGLGWPVHAIMHVANMIMTGVFDKYPDLRVLVQEGGVNWLPFVAYRLDEFYQDHPEDIQLTERMFDAEMAYLERLPSEYLFDNFYFATQPVAGPPNTKHHRQLLEMCHADETLLFSSDWPHHTFDSPNWLYTKHVGEDLRNRIFHETAEEVFGLDR</sequence>
<evidence type="ECO:0000256" key="1">
    <source>
        <dbReference type="ARBA" id="ARBA00023239"/>
    </source>
</evidence>
<keyword evidence="4" id="KW-1185">Reference proteome</keyword>
<organism evidence="3 4">
    <name type="scientific">Halopenitus malekzadehii</name>
    <dbReference type="NCBI Taxonomy" id="1267564"/>
    <lineage>
        <taxon>Archaea</taxon>
        <taxon>Methanobacteriati</taxon>
        <taxon>Methanobacteriota</taxon>
        <taxon>Stenosarchaea group</taxon>
        <taxon>Halobacteria</taxon>
        <taxon>Halobacteriales</taxon>
        <taxon>Haloferacaceae</taxon>
        <taxon>Halopenitus</taxon>
    </lineage>
</organism>
<dbReference type="Gene3D" id="3.20.20.140">
    <property type="entry name" value="Metal-dependent hydrolases"/>
    <property type="match status" value="1"/>
</dbReference>
<dbReference type="AlphaFoldDB" id="A0A1H6JSE9"/>
<dbReference type="Proteomes" id="UP000199215">
    <property type="component" value="Unassembled WGS sequence"/>
</dbReference>
<dbReference type="SUPFAM" id="SSF51556">
    <property type="entry name" value="Metallo-dependent hydrolases"/>
    <property type="match status" value="1"/>
</dbReference>
<evidence type="ECO:0000313" key="4">
    <source>
        <dbReference type="Proteomes" id="UP000199215"/>
    </source>
</evidence>
<keyword evidence="1" id="KW-0456">Lyase</keyword>
<feature type="domain" description="Amidohydrolase-related" evidence="2">
    <location>
        <begin position="97"/>
        <end position="385"/>
    </location>
</feature>
<dbReference type="PANTHER" id="PTHR21240:SF28">
    <property type="entry name" value="ISO-OROTATE DECARBOXYLASE (EUROFUNG)"/>
    <property type="match status" value="1"/>
</dbReference>
<dbReference type="Pfam" id="PF04909">
    <property type="entry name" value="Amidohydro_2"/>
    <property type="match status" value="1"/>
</dbReference>
<reference evidence="3 4" key="1">
    <citation type="submission" date="2016-10" db="EMBL/GenBank/DDBJ databases">
        <authorList>
            <person name="de Groot N.N."/>
        </authorList>
    </citation>
    <scope>NUCLEOTIDE SEQUENCE [LARGE SCALE GENOMIC DNA]</scope>
    <source>
        <strain evidence="3 4">IBRC-M10418</strain>
    </source>
</reference>
<dbReference type="GO" id="GO:0016831">
    <property type="term" value="F:carboxy-lyase activity"/>
    <property type="evidence" value="ECO:0007669"/>
    <property type="project" value="InterPro"/>
</dbReference>
<dbReference type="GO" id="GO:0016787">
    <property type="term" value="F:hydrolase activity"/>
    <property type="evidence" value="ECO:0007669"/>
    <property type="project" value="InterPro"/>
</dbReference>
<evidence type="ECO:0000259" key="2">
    <source>
        <dbReference type="Pfam" id="PF04909"/>
    </source>
</evidence>
<dbReference type="PANTHER" id="PTHR21240">
    <property type="entry name" value="2-AMINO-3-CARBOXYLMUCONATE-6-SEMIALDEHYDE DECARBOXYLASE"/>
    <property type="match status" value="1"/>
</dbReference>
<dbReference type="InterPro" id="IPR006680">
    <property type="entry name" value="Amidohydro-rel"/>
</dbReference>
<accession>A0A1H6JSE9</accession>
<name>A0A1H6JSE9_9EURY</name>
<gene>
    <name evidence="3" type="ORF">SAMN05192561_1223</name>
</gene>
<dbReference type="STRING" id="1267564.SAMN05192561_1223"/>
<dbReference type="InterPro" id="IPR032466">
    <property type="entry name" value="Metal_Hydrolase"/>
</dbReference>
<protein>
    <recommendedName>
        <fullName evidence="2">Amidohydrolase-related domain-containing protein</fullName>
    </recommendedName>
</protein>